<sequence length="257" mass="28959">MTSILDWINVGEVSAERDKNLTHYFYDAGVSKEIIDNPKQYLLLGRKGAGKTAVFLHLTRKPKELFEEADIVVGLSLQSYNWQAHQLLIDSQKEGGFQHRDSWRFVLSIESIRAVVTHLQDRELKIPKNLSKAAQVLESLFSKPVPSWTDLLGEKLYNLASFELPGLDASTDGISATGGAISFEDLKEKRDLRTIMNRNISALTNWLELCLKEIPSNIRIFLVFDRLDEAWTTSFIEESKTIISGLLHASEHALAGC</sequence>
<gene>
    <name evidence="1" type="ORF">BDD18_3378</name>
</gene>
<proteinExistence type="predicted"/>
<comment type="caution">
    <text evidence="1">The sequence shown here is derived from an EMBL/GenBank/DDBJ whole genome shotgun (WGS) entry which is preliminary data.</text>
</comment>
<reference evidence="1 2" key="1">
    <citation type="submission" date="2019-06" db="EMBL/GenBank/DDBJ databases">
        <title>Genomic Encyclopedia of Archaeal and Bacterial Type Strains, Phase II (KMG-II): from individual species to whole genera.</title>
        <authorList>
            <person name="Goeker M."/>
        </authorList>
    </citation>
    <scope>NUCLEOTIDE SEQUENCE [LARGE SCALE GENOMIC DNA]</scope>
    <source>
        <strain evidence="1 2">DSM 7270</strain>
    </source>
</reference>
<dbReference type="InterPro" id="IPR059206">
    <property type="entry name" value="Sll1717-like"/>
</dbReference>
<name>A0A543L258_9BURK</name>
<dbReference type="RefSeq" id="WP_142084577.1">
    <property type="nucleotide sequence ID" value="NZ_VFPV01000003.1"/>
</dbReference>
<protein>
    <submittedName>
        <fullName evidence="1">Uncharacterized protein</fullName>
    </submittedName>
</protein>
<evidence type="ECO:0000313" key="1">
    <source>
        <dbReference type="EMBL" id="TQN01413.1"/>
    </source>
</evidence>
<organism evidence="1 2">
    <name type="scientific">Acidovorax temperans</name>
    <dbReference type="NCBI Taxonomy" id="80878"/>
    <lineage>
        <taxon>Bacteria</taxon>
        <taxon>Pseudomonadati</taxon>
        <taxon>Pseudomonadota</taxon>
        <taxon>Betaproteobacteria</taxon>
        <taxon>Burkholderiales</taxon>
        <taxon>Comamonadaceae</taxon>
        <taxon>Acidovorax</taxon>
    </lineage>
</organism>
<dbReference type="Proteomes" id="UP000316993">
    <property type="component" value="Unassembled WGS sequence"/>
</dbReference>
<accession>A0A543L258</accession>
<dbReference type="AlphaFoldDB" id="A0A543L258"/>
<dbReference type="EMBL" id="VFPV01000003">
    <property type="protein sequence ID" value="TQN01413.1"/>
    <property type="molecule type" value="Genomic_DNA"/>
</dbReference>
<dbReference type="NCBIfam" id="NF047389">
    <property type="entry name" value="ATPase_Sll1717"/>
    <property type="match status" value="1"/>
</dbReference>
<evidence type="ECO:0000313" key="2">
    <source>
        <dbReference type="Proteomes" id="UP000316993"/>
    </source>
</evidence>